<dbReference type="RefSeq" id="XP_013792605.1">
    <property type="nucleotide sequence ID" value="XM_013937151.2"/>
</dbReference>
<dbReference type="Proteomes" id="UP000694941">
    <property type="component" value="Unplaced"/>
</dbReference>
<evidence type="ECO:0000313" key="2">
    <source>
        <dbReference type="RefSeq" id="XP_013792605.1"/>
    </source>
</evidence>
<name>A0ABM1C1I4_LIMPO</name>
<sequence length="279" mass="31497">MECKDALQLLRDELKSDQNPKSRSQTGDGTVSSLTFLHSYLSYIRLSKTIIRNILMIDSLKESLYNSNEGKKTTKPQDLIRPYEIIIQNLKEISQLPGVDPGSQFVEEIQAEILAYKALRCYYIAQAFSAASKWTEAMALYQRVEEYAESALADGSLNKELSISLKELQGLTEGHKYSAHAMGILGNDEMAEKMTKMSLQDKKTLADRLDQYFEDPSLVSRQPHIAPFPPDYKPVPCKPLFFDLALNHVEFPSLDEHLEQKKGGGISGFVRGWLGGWKK</sequence>
<keyword evidence="1" id="KW-1185">Reference proteome</keyword>
<dbReference type="PANTHER" id="PTHR12860:SF0">
    <property type="entry name" value="SIGNAL RECOGNITION PARTICLE SUBUNIT SRP68"/>
    <property type="match status" value="1"/>
</dbReference>
<dbReference type="GeneID" id="106476493"/>
<dbReference type="Pfam" id="PF16969">
    <property type="entry name" value="SRP68"/>
    <property type="match status" value="1"/>
</dbReference>
<accession>A0ABM1C1I4</accession>
<dbReference type="PANTHER" id="PTHR12860">
    <property type="entry name" value="SIGNAL RECOGNITION PARTICLE 68 KDA PROTEIN"/>
    <property type="match status" value="1"/>
</dbReference>
<evidence type="ECO:0000313" key="1">
    <source>
        <dbReference type="Proteomes" id="UP000694941"/>
    </source>
</evidence>
<gene>
    <name evidence="2" type="primary">LOC106476493</name>
</gene>
<proteinExistence type="predicted"/>
<dbReference type="InterPro" id="IPR026258">
    <property type="entry name" value="SRP68"/>
</dbReference>
<reference evidence="2" key="1">
    <citation type="submission" date="2025-08" db="UniProtKB">
        <authorList>
            <consortium name="RefSeq"/>
        </authorList>
    </citation>
    <scope>IDENTIFICATION</scope>
    <source>
        <tissue evidence="2">Muscle</tissue>
    </source>
</reference>
<organism evidence="1 2">
    <name type="scientific">Limulus polyphemus</name>
    <name type="common">Atlantic horseshoe crab</name>
    <dbReference type="NCBI Taxonomy" id="6850"/>
    <lineage>
        <taxon>Eukaryota</taxon>
        <taxon>Metazoa</taxon>
        <taxon>Ecdysozoa</taxon>
        <taxon>Arthropoda</taxon>
        <taxon>Chelicerata</taxon>
        <taxon>Merostomata</taxon>
        <taxon>Xiphosura</taxon>
        <taxon>Limulidae</taxon>
        <taxon>Limulus</taxon>
    </lineage>
</organism>
<protein>
    <submittedName>
        <fullName evidence="2">Signal recognition particle subunit SRP68-like</fullName>
    </submittedName>
</protein>